<dbReference type="Proteomes" id="UP000656804">
    <property type="component" value="Unassembled WGS sequence"/>
</dbReference>
<dbReference type="Gene3D" id="3.40.80.10">
    <property type="entry name" value="Peptidoglycan recognition protein-like"/>
    <property type="match status" value="1"/>
</dbReference>
<gene>
    <name evidence="5" type="ORF">ISG29_00485</name>
</gene>
<dbReference type="InterPro" id="IPR036505">
    <property type="entry name" value="Amidase/PGRP_sf"/>
</dbReference>
<feature type="region of interest" description="Disordered" evidence="2">
    <location>
        <begin position="123"/>
        <end position="144"/>
    </location>
</feature>
<evidence type="ECO:0000256" key="1">
    <source>
        <dbReference type="ARBA" id="ARBA00007553"/>
    </source>
</evidence>
<proteinExistence type="inferred from homology"/>
<sequence>MSGQLPLPDPNAERRTAPAVTRRSVLATAGVVPVLAGGTVLRAGSADALIAGRRTRDARRLPASETPLRGLLHADGDQRWTTGQCRAETFSVAALTWDGDTAAALSVRTRTGQKWSGWTTLRHLDDAPDVDPGTQGETAGEVRSGTEPLWVGRAQAIDVRVEGEKPSRLHLVLIDADPRESDRNVRPSIPAEKPDEAVADGADGRTRRRTPRPALRDRKDWGANEKWAEHDPVICRTIQQVHIHHSASSNGYARRDVPGMIRSFYAYHTQSLGWSDIGYNFLVDRFGRIWVGRAGGPNRPIRGAHTLGFNDTSVGICVIGNYEQVKPSAKAITAIVKLASWKLHMYHRRPGGSARVWSHSSDKYPKREWVRLRVIDGHRDTNDTACPGIKLYRKLPRIRKRTRRRIKRHGGLVK</sequence>
<accession>A0A930Y9A7</accession>
<name>A0A930Y9A7_9ACTN</name>
<dbReference type="InterPro" id="IPR006619">
    <property type="entry name" value="PGRP_domain_met/bac"/>
</dbReference>
<evidence type="ECO:0000313" key="5">
    <source>
        <dbReference type="EMBL" id="MBF4160148.1"/>
    </source>
</evidence>
<comment type="caution">
    <text evidence="5">The sequence shown here is derived from an EMBL/GenBank/DDBJ whole genome shotgun (WGS) entry which is preliminary data.</text>
</comment>
<reference evidence="5" key="1">
    <citation type="submission" date="2020-11" db="EMBL/GenBank/DDBJ databases">
        <title>Nocardioides sp. CBS4Y-1, whole genome shotgun sequence.</title>
        <authorList>
            <person name="Tuo L."/>
        </authorList>
    </citation>
    <scope>NUCLEOTIDE SEQUENCE</scope>
    <source>
        <strain evidence="5">CBS4Y-1</strain>
    </source>
</reference>
<dbReference type="SMART" id="SM00644">
    <property type="entry name" value="Ami_2"/>
    <property type="match status" value="1"/>
</dbReference>
<dbReference type="CDD" id="cd06583">
    <property type="entry name" value="PGRP"/>
    <property type="match status" value="1"/>
</dbReference>
<dbReference type="InterPro" id="IPR015510">
    <property type="entry name" value="PGRP"/>
</dbReference>
<dbReference type="Pfam" id="PF01510">
    <property type="entry name" value="Amidase_2"/>
    <property type="match status" value="1"/>
</dbReference>
<dbReference type="InterPro" id="IPR002502">
    <property type="entry name" value="Amidase_domain"/>
</dbReference>
<dbReference type="SUPFAM" id="SSF55846">
    <property type="entry name" value="N-acetylmuramoyl-L-alanine amidase-like"/>
    <property type="match status" value="1"/>
</dbReference>
<dbReference type="PANTHER" id="PTHR11022:SF41">
    <property type="entry name" value="PEPTIDOGLYCAN-RECOGNITION PROTEIN LC-RELATED"/>
    <property type="match status" value="1"/>
</dbReference>
<keyword evidence="6" id="KW-1185">Reference proteome</keyword>
<dbReference type="PANTHER" id="PTHR11022">
    <property type="entry name" value="PEPTIDOGLYCAN RECOGNITION PROTEIN"/>
    <property type="match status" value="1"/>
</dbReference>
<dbReference type="AlphaFoldDB" id="A0A930Y9A7"/>
<evidence type="ECO:0000256" key="2">
    <source>
        <dbReference type="SAM" id="MobiDB-lite"/>
    </source>
</evidence>
<dbReference type="InterPro" id="IPR006311">
    <property type="entry name" value="TAT_signal"/>
</dbReference>
<evidence type="ECO:0000259" key="4">
    <source>
        <dbReference type="SMART" id="SM00701"/>
    </source>
</evidence>
<evidence type="ECO:0000259" key="3">
    <source>
        <dbReference type="SMART" id="SM00644"/>
    </source>
</evidence>
<protein>
    <submittedName>
        <fullName evidence="5">N-acetylmuramoyl-L-alanine amidase</fullName>
    </submittedName>
</protein>
<dbReference type="RefSeq" id="WP_194501415.1">
    <property type="nucleotide sequence ID" value="NZ_JADIVZ010000001.1"/>
</dbReference>
<feature type="region of interest" description="Disordered" evidence="2">
    <location>
        <begin position="180"/>
        <end position="218"/>
    </location>
</feature>
<evidence type="ECO:0000313" key="6">
    <source>
        <dbReference type="Proteomes" id="UP000656804"/>
    </source>
</evidence>
<dbReference type="GO" id="GO:0009253">
    <property type="term" value="P:peptidoglycan catabolic process"/>
    <property type="evidence" value="ECO:0007669"/>
    <property type="project" value="InterPro"/>
</dbReference>
<dbReference type="PROSITE" id="PS51318">
    <property type="entry name" value="TAT"/>
    <property type="match status" value="1"/>
</dbReference>
<dbReference type="GO" id="GO:0008745">
    <property type="term" value="F:N-acetylmuramoyl-L-alanine amidase activity"/>
    <property type="evidence" value="ECO:0007669"/>
    <property type="project" value="InterPro"/>
</dbReference>
<organism evidence="5 6">
    <name type="scientific">Nocardioides acrostichi</name>
    <dbReference type="NCBI Taxonomy" id="2784339"/>
    <lineage>
        <taxon>Bacteria</taxon>
        <taxon>Bacillati</taxon>
        <taxon>Actinomycetota</taxon>
        <taxon>Actinomycetes</taxon>
        <taxon>Propionibacteriales</taxon>
        <taxon>Nocardioidaceae</taxon>
        <taxon>Nocardioides</taxon>
    </lineage>
</organism>
<dbReference type="GO" id="GO:0008270">
    <property type="term" value="F:zinc ion binding"/>
    <property type="evidence" value="ECO:0007669"/>
    <property type="project" value="InterPro"/>
</dbReference>
<comment type="similarity">
    <text evidence="1">Belongs to the N-acetylmuramoyl-L-alanine amidase 2 family.</text>
</comment>
<dbReference type="SMART" id="SM00701">
    <property type="entry name" value="PGRP"/>
    <property type="match status" value="1"/>
</dbReference>
<dbReference type="EMBL" id="JADIVZ010000001">
    <property type="protein sequence ID" value="MBF4160148.1"/>
    <property type="molecule type" value="Genomic_DNA"/>
</dbReference>
<feature type="domain" description="Peptidoglycan recognition protein family" evidence="4">
    <location>
        <begin position="213"/>
        <end position="361"/>
    </location>
</feature>
<feature type="domain" description="N-acetylmuramoyl-L-alanine amidase" evidence="3">
    <location>
        <begin position="223"/>
        <end position="388"/>
    </location>
</feature>